<feature type="compositionally biased region" description="Basic and acidic residues" evidence="1">
    <location>
        <begin position="445"/>
        <end position="455"/>
    </location>
</feature>
<sequence>MGRGGGLGGFWKDSAGAGVSHGLGDLARSKGQGAWTKKNSRCRAPNPGLTSSVKRCLCHKELLKDVALRAGQCGGFGAGDPSTLSRAPLGRLYGSAGPGATRSARDRVCGGGGSGEGVLALSPARAPAPRPPRDPPFLSNAEGAPPLREASRDRRPPTPPARLPRPPPPLLPASLDPSPAGGRGGARTGPEEGAARPDARGAAGRKVPRAERRSGCWGSGCCLAGGSRGGARGDPGALGRRKPGAPLARPGSGRGARHPRGGSRSPGLAAATKVSRRSRGRASFPGPGLGGDPRARTVSEGDRAPSPARPRASIAPNSDSQLGRRRGPAHARLPRRRRRRRRRLLLPRGSRLRAEPRAATRPPRAALRLAVRRPRPCGRRPAARCALARGPAERGPPAATRGGPGPALPSTAASLGVALVCGVGERPARGHGGGPGVVAGGRVGAGEERGGADRHGRVRHRVARGPRVRAGHRPARLRGHRAPHAQGRACPGDPGGAGQPPPRRARAGRAAPGAGPSAPGEDGPHREGAQAPEGAGAGGGRVAGGGAGPPFSDCPAAGGEQAAHDQPLAQRCQLLRGGVPEARRHVGARAASDEEAEGGGGQAARRDSRQGQGARSEERGCGSSAAAADPVDEDQP</sequence>
<feature type="compositionally biased region" description="Basic residues" evidence="1">
    <location>
        <begin position="323"/>
        <end position="345"/>
    </location>
</feature>
<accession>A0A8U0RVB3</accession>
<dbReference type="GeneID" id="101687792"/>
<evidence type="ECO:0000256" key="1">
    <source>
        <dbReference type="SAM" id="MobiDB-lite"/>
    </source>
</evidence>
<feature type="compositionally biased region" description="Low complexity" evidence="1">
    <location>
        <begin position="383"/>
        <end position="401"/>
    </location>
</feature>
<feature type="compositionally biased region" description="Basic and acidic residues" evidence="1">
    <location>
        <begin position="293"/>
        <end position="303"/>
    </location>
</feature>
<feature type="compositionally biased region" description="Basic and acidic residues" evidence="1">
    <location>
        <begin position="604"/>
        <end position="620"/>
    </location>
</feature>
<feature type="region of interest" description="Disordered" evidence="1">
    <location>
        <begin position="95"/>
        <end position="365"/>
    </location>
</feature>
<feature type="compositionally biased region" description="Low complexity" evidence="1">
    <location>
        <begin position="304"/>
        <end position="318"/>
    </location>
</feature>
<feature type="compositionally biased region" description="Low complexity" evidence="1">
    <location>
        <begin position="508"/>
        <end position="520"/>
    </location>
</feature>
<feature type="region of interest" description="Disordered" evidence="1">
    <location>
        <begin position="21"/>
        <end position="51"/>
    </location>
</feature>
<feature type="compositionally biased region" description="Basic and acidic residues" evidence="1">
    <location>
        <begin position="189"/>
        <end position="199"/>
    </location>
</feature>
<dbReference type="RefSeq" id="XP_044929654.1">
    <property type="nucleotide sequence ID" value="XM_045073719.1"/>
</dbReference>
<organism evidence="2 3">
    <name type="scientific">Mustela putorius furo</name>
    <name type="common">European domestic ferret</name>
    <name type="synonym">Mustela furo</name>
    <dbReference type="NCBI Taxonomy" id="9669"/>
    <lineage>
        <taxon>Eukaryota</taxon>
        <taxon>Metazoa</taxon>
        <taxon>Chordata</taxon>
        <taxon>Craniata</taxon>
        <taxon>Vertebrata</taxon>
        <taxon>Euteleostomi</taxon>
        <taxon>Mammalia</taxon>
        <taxon>Eutheria</taxon>
        <taxon>Laurasiatheria</taxon>
        <taxon>Carnivora</taxon>
        <taxon>Caniformia</taxon>
        <taxon>Musteloidea</taxon>
        <taxon>Mustelidae</taxon>
        <taxon>Mustelinae</taxon>
        <taxon>Mustela</taxon>
    </lineage>
</organism>
<dbReference type="CTD" id="353116"/>
<reference evidence="3" key="1">
    <citation type="submission" date="2025-08" db="UniProtKB">
        <authorList>
            <consortium name="RefSeq"/>
        </authorList>
    </citation>
    <scope>IDENTIFICATION</scope>
    <source>
        <tissue evidence="3">Brain</tissue>
    </source>
</reference>
<evidence type="ECO:0000313" key="3">
    <source>
        <dbReference type="RefSeq" id="XP_044929654.1"/>
    </source>
</evidence>
<feature type="compositionally biased region" description="Gly residues" evidence="1">
    <location>
        <begin position="431"/>
        <end position="444"/>
    </location>
</feature>
<gene>
    <name evidence="3" type="primary">RILPL1</name>
</gene>
<feature type="compositionally biased region" description="Gly residues" evidence="1">
    <location>
        <begin position="535"/>
        <end position="548"/>
    </location>
</feature>
<dbReference type="AlphaFoldDB" id="A0A8U0RVB3"/>
<feature type="compositionally biased region" description="Basic residues" evidence="1">
    <location>
        <begin position="456"/>
        <end position="483"/>
    </location>
</feature>
<dbReference type="OrthoDB" id="10677080at2759"/>
<protein>
    <submittedName>
        <fullName evidence="3">RILP-like protein 1 isoform X1</fullName>
    </submittedName>
</protein>
<evidence type="ECO:0000313" key="2">
    <source>
        <dbReference type="Proteomes" id="UP000000715"/>
    </source>
</evidence>
<keyword evidence="2" id="KW-1185">Reference proteome</keyword>
<feature type="compositionally biased region" description="Pro residues" evidence="1">
    <location>
        <begin position="157"/>
        <end position="171"/>
    </location>
</feature>
<feature type="region of interest" description="Disordered" evidence="1">
    <location>
        <begin position="431"/>
        <end position="636"/>
    </location>
</feature>
<feature type="region of interest" description="Disordered" evidence="1">
    <location>
        <begin position="380"/>
        <end position="405"/>
    </location>
</feature>
<name>A0A8U0RVB3_MUSPF</name>
<dbReference type="Proteomes" id="UP000000715">
    <property type="component" value="Unplaced"/>
</dbReference>
<proteinExistence type="predicted"/>